<evidence type="ECO:0000313" key="1">
    <source>
        <dbReference type="EMBL" id="CAI8017648.1"/>
    </source>
</evidence>
<dbReference type="PANTHER" id="PTHR45964:SF5">
    <property type="entry name" value="WSCD FAMILY MEMBER CG9164"/>
    <property type="match status" value="1"/>
</dbReference>
<name>A0AA35WDS3_GEOBA</name>
<reference evidence="1" key="1">
    <citation type="submission" date="2023-03" db="EMBL/GenBank/DDBJ databases">
        <authorList>
            <person name="Steffen K."/>
            <person name="Cardenas P."/>
        </authorList>
    </citation>
    <scope>NUCLEOTIDE SEQUENCE</scope>
</reference>
<feature type="non-terminal residue" evidence="1">
    <location>
        <position position="72"/>
    </location>
</feature>
<dbReference type="InterPro" id="IPR051589">
    <property type="entry name" value="Sialate-O-sulfotransferase"/>
</dbReference>
<dbReference type="Proteomes" id="UP001174909">
    <property type="component" value="Unassembled WGS sequence"/>
</dbReference>
<dbReference type="EMBL" id="CASHTH010001645">
    <property type="protein sequence ID" value="CAI8017648.1"/>
    <property type="molecule type" value="Genomic_DNA"/>
</dbReference>
<dbReference type="PANTHER" id="PTHR45964">
    <property type="entry name" value="WSCD FAMILY MEMBER CG9164"/>
    <property type="match status" value="1"/>
</dbReference>
<keyword evidence="2" id="KW-1185">Reference proteome</keyword>
<accession>A0AA35WDS3</accession>
<gene>
    <name evidence="1" type="ORF">GBAR_LOCUS10686</name>
</gene>
<protein>
    <submittedName>
        <fullName evidence="1">Uncharacterized protein</fullName>
    </submittedName>
</protein>
<sequence length="72" mass="8206">MGFSGEGVISGSVLVVKTHRIRNTWMDKSNPRTTYTNQGSFGAAILLLRNPYHAMLAEWNRKRSTTILRNRK</sequence>
<comment type="caution">
    <text evidence="1">The sequence shown here is derived from an EMBL/GenBank/DDBJ whole genome shotgun (WGS) entry which is preliminary data.</text>
</comment>
<organism evidence="1 2">
    <name type="scientific">Geodia barretti</name>
    <name type="common">Barrett's horny sponge</name>
    <dbReference type="NCBI Taxonomy" id="519541"/>
    <lineage>
        <taxon>Eukaryota</taxon>
        <taxon>Metazoa</taxon>
        <taxon>Porifera</taxon>
        <taxon>Demospongiae</taxon>
        <taxon>Heteroscleromorpha</taxon>
        <taxon>Tetractinellida</taxon>
        <taxon>Astrophorina</taxon>
        <taxon>Geodiidae</taxon>
        <taxon>Geodia</taxon>
    </lineage>
</organism>
<proteinExistence type="predicted"/>
<dbReference type="AlphaFoldDB" id="A0AA35WDS3"/>
<evidence type="ECO:0000313" key="2">
    <source>
        <dbReference type="Proteomes" id="UP001174909"/>
    </source>
</evidence>